<gene>
    <name evidence="1" type="ORF">NM688_g129</name>
</gene>
<evidence type="ECO:0000313" key="2">
    <source>
        <dbReference type="Proteomes" id="UP001148662"/>
    </source>
</evidence>
<organism evidence="1 2">
    <name type="scientific">Phlebia brevispora</name>
    <dbReference type="NCBI Taxonomy" id="194682"/>
    <lineage>
        <taxon>Eukaryota</taxon>
        <taxon>Fungi</taxon>
        <taxon>Dikarya</taxon>
        <taxon>Basidiomycota</taxon>
        <taxon>Agaricomycotina</taxon>
        <taxon>Agaricomycetes</taxon>
        <taxon>Polyporales</taxon>
        <taxon>Meruliaceae</taxon>
        <taxon>Phlebia</taxon>
    </lineage>
</organism>
<reference evidence="1" key="1">
    <citation type="submission" date="2022-07" db="EMBL/GenBank/DDBJ databases">
        <title>Genome Sequence of Phlebia brevispora.</title>
        <authorList>
            <person name="Buettner E."/>
        </authorList>
    </citation>
    <scope>NUCLEOTIDE SEQUENCE</scope>
    <source>
        <strain evidence="1">MPL23</strain>
    </source>
</reference>
<accession>A0ACC1TFF3</accession>
<name>A0ACC1TFF3_9APHY</name>
<dbReference type="Proteomes" id="UP001148662">
    <property type="component" value="Unassembled WGS sequence"/>
</dbReference>
<proteinExistence type="predicted"/>
<protein>
    <submittedName>
        <fullName evidence="1">Uncharacterized protein</fullName>
    </submittedName>
</protein>
<comment type="caution">
    <text evidence="1">The sequence shown here is derived from an EMBL/GenBank/DDBJ whole genome shotgun (WGS) entry which is preliminary data.</text>
</comment>
<evidence type="ECO:0000313" key="1">
    <source>
        <dbReference type="EMBL" id="KAJ3559787.1"/>
    </source>
</evidence>
<sequence>MAIAIFQEFVSSEFKAKGHRQDRGRSIYQHPTEQHEDNQKCYIISVYNCCFNDEMEIDTVLLRRNLEAVVEDGSKKELDMGDRRQCRTLGASSLSREYYLKLITIYVGGLRQASGAFSAGTRKTQLTSLHVKMPQCNLHALHASDAAVHGIVDAHDCHPVGAGKSHVVSSRTQVITTNLAPMSLSQDSDVSVLTTSHECRVPAATMHPPLLLTTDIVVDTPRVVDGEPLKMVARRYSLDSSPTRDGLTLLCLHGVGCHKEHWEPTIERLFQLQVENVTNFTIREVWALDWQTHGDSAVLNAEAFAKPHSRATMADWAEAIVEFVYTRLASHRVVGIGHSAGVTTLLYSMSSYRDVTNIPYECVILIEPSIVDSSTWAANPDDRQRAAAFVETIASRQNVWDSRETAHTWFLQRKPWNSLDPRIVHLWADDGLRLMGPGETRVTTKCSRTHHAESCMERQTMFQAVDQIARICNDLPIHAIYGEIKDSALPSSKECFTDVSKGRKLASVSVVSDAGHMVLQQQPDRVGDLMHDILTNLVQRNSGLSTTELHHAKLYARVLQTDRFITLVFKQRDHDITDKPFDFAVPITLSCLAVQLPCLIPQGAQSLPAILAIAVFSSCVCFILSIVSRFHRAEADFGLVTQHYLCSLILYMHRGTQYDSSPRSLFPYTTPVRMRPYDYLRIIRVSESAIKIEVPKNWRWWSGWTSGRVFDESFGWIMEDDPMDKEGFDEEVAFPGFKPSAGVFQVGLPNRSRKQRGWYHVRSSLSSLARVRTREEDSLPTTGADIPPELFDVMFDCIQADSDRSSLHAVRMSKRELGNLALVCRRWTDIFRRKIFETITVRSREDVGALLSFVRPSERRIIKHIGYVVVSQPVTQYPYQPWTHTLPITDIHEFSKWGTVSTSMLLIGPLPKGRFMRSISAMLPRFVPGFFSGICQLELKNLHFRNINDLLWVPRELPSLLWVKCNSVTWDHASEEEQLSVSSYLVRERSESGPIDYTLRGCTDNAAAGWFAALLSPRRRDRLSQDDAHNICGIASAIVKSVNAAQFPEYKVKADRRENSLRFGAWHTSPLTPDVSVHFAPKLAGEDRRVRAIAIAFFGASVSELTAHSDWEAIDAFAAALPTLESLLISFQSRDDVPLFHELVTTQRMPHLVNSIKLKYSALSVARGGYTIVSSEGRVCELGCCARDTRHLARASPKWKPMRLFVTNDAQAICHIASALLQNISQAENTHYEVHAWRGEDSLGEPRSIFDHDVAGLTDQRRFIGFSARNTDAVLSDFQIFLTRPVAGQVRRVRGILLEVMSFSEMHEHSDWESMDELVVSLPSLETLLISSEFRDDIPLFHKEVVVKQMANCIQSKKVKYALQCWDNEICDNKYTLLSCSEDKDCTMLASDGSSRAAFGPANCMRQMRLTLAIVAFSAEVLEQRKCNFYYTHGVKFIVQLIMRIPFSAIVFSAILASATATNVHTRQTFPSCANICVLDPSNTFGCSPTDDLCLCNNQQYIQEVTQCFNDNCSPSDAQSAEYLVQQICLQLGVTLTLTATVVPSATAAVLSFLDDHLRDVDTRSLIAHALCHMLFGVLVGSPSLIFASFRDYPQPGAVASPSGDDGVDVAKQTGNRHDKVRYAVRGDRSGAVRSTPALTTLLAPFEILLYAHPGSSPYVRDLIILPFDNIAVMENGFNREIVQTSESIIKLDVPRNWQMWSGWRPGWLSRDDIKAFLAGRDPMDSEDFDEATIFPTYKPDIDVFHVGVPSYSRNQRGWYHINHWPRLLPIPPPLATRSTAVSRLRHVPPGSFDVLLRYIDVKREFNRHTVPMNKQELGSIALVCRRWADVTQAKISEAITLRSREDVDSLASLLSNPRTHVTKYIQNIVLSHSFSRYPNRSWIHTVSSAVPRALWRQWLVSVSLNGPLPPGQRMRSLCELPRPFPWGFVGISSLELEGLHFERPSDLIQVPRDLPSLRVMNCTNVTWNCSPDDGFPVLSYLTRKTLQRDWQWNRYRFRGCTDNSGAAWCSILLAARREDRLDHADARLLCRLASAFVRNIDMAEFPDYEVEAGRYEDFLCFEAWCKGPLTPNVHVYLTPQVVRRARCVRAIKIDFPARSALQMICHSDWRTIDAVAASLPLLETLLIRMDRDELPLFHNEIMKKEMPNFEDSAKLTYAVELWDREQKKAQFTPVSYCDDEARDVEEKASVHASTHLAQMPLALSWLCRLVSRARCKPAISVCSITLTEEKDRFMPAGLRSQVACGAFDKAGNSWRRLQYLQYRSPRPNRCGSRSQPTYPVMQSPPSRAPSQPSTHPGWQRRNPDMVKPSVSVFRLQVPRSWWKRSVISTGEERIDEDAAFPLLKPSPDIFQLGVPDYSRNQRGWYHIRPWPPKPLSIPRRDKSSAAAAGAAVPQELFDTILKYINLTTPGMNKRDLGHISLVCRRWAHTIQPWVFKIVTLRSYEDMKTLIAFLRHPQSRISKYIEYLDASPSFNPYPYLPWIHHVPAAFNPVLSGIITISLVLKGPLPARKFVKSVCDTLPRSISWCFSGIETLRLEAVHFRNLGDLVRLPRELPSLRRVFCSNVTWERAEDDEVFPAPSVYHTRTWSLGEDLHYSVRQCQDNVLAMWFAVLLAPRTQDKLAQDDAHLMCRLMSALIPNNCVYASGDEEVGALRLDGFIQFRSLRHRPSPRVPKMSVYFTPLVAGQARRVRTLVIDLRGFYIATFTEYADWKTTGSIMAALPSLSTVLILFKSREHVLFFHKQIAVQQMLNLLNSGQLKYVVAAEVPTAHRYTLVSYSDWEDEIRDVGRPATTFIEFCAERDLYARNTTAMVRAMA</sequence>
<dbReference type="EMBL" id="JANHOG010000009">
    <property type="protein sequence ID" value="KAJ3559787.1"/>
    <property type="molecule type" value="Genomic_DNA"/>
</dbReference>
<keyword evidence="2" id="KW-1185">Reference proteome</keyword>